<reference evidence="6 7" key="1">
    <citation type="submission" date="2019-05" db="EMBL/GenBank/DDBJ databases">
        <title>Panacibacter sp. strain 17mud1-8 Genome sequencing and assembly.</title>
        <authorList>
            <person name="Chhetri G."/>
        </authorList>
    </citation>
    <scope>NUCLEOTIDE SEQUENCE [LARGE SCALE GENOMIC DNA]</scope>
    <source>
        <strain evidence="6 7">17mud1-8</strain>
    </source>
</reference>
<evidence type="ECO:0000259" key="5">
    <source>
        <dbReference type="Pfam" id="PF01022"/>
    </source>
</evidence>
<gene>
    <name evidence="6" type="ORF">FC093_19860</name>
</gene>
<evidence type="ECO:0000256" key="3">
    <source>
        <dbReference type="ARBA" id="ARBA00023163"/>
    </source>
</evidence>
<protein>
    <recommendedName>
        <fullName evidence="4">HTH-type transcriptional regulator</fullName>
    </recommendedName>
</protein>
<dbReference type="RefSeq" id="WP_137263567.1">
    <property type="nucleotide sequence ID" value="NZ_SZQL01000020.1"/>
</dbReference>
<dbReference type="AlphaFoldDB" id="A0A4U3KWT0"/>
<evidence type="ECO:0000256" key="1">
    <source>
        <dbReference type="ARBA" id="ARBA00023015"/>
    </source>
</evidence>
<dbReference type="Pfam" id="PF01022">
    <property type="entry name" value="HTH_5"/>
    <property type="match status" value="1"/>
</dbReference>
<feature type="domain" description="HTH arsR-type" evidence="5">
    <location>
        <begin position="30"/>
        <end position="72"/>
    </location>
</feature>
<dbReference type="OrthoDB" id="9792628at2"/>
<dbReference type="InterPro" id="IPR036388">
    <property type="entry name" value="WH-like_DNA-bd_sf"/>
</dbReference>
<accession>A0A4U3KWT0</accession>
<dbReference type="InterPro" id="IPR036390">
    <property type="entry name" value="WH_DNA-bd_sf"/>
</dbReference>
<dbReference type="GO" id="GO:0003677">
    <property type="term" value="F:DNA binding"/>
    <property type="evidence" value="ECO:0007669"/>
    <property type="project" value="UniProtKB-UniRule"/>
</dbReference>
<comment type="caution">
    <text evidence="6">The sequence shown here is derived from an EMBL/GenBank/DDBJ whole genome shotgun (WGS) entry which is preliminary data.</text>
</comment>
<dbReference type="InterPro" id="IPR026282">
    <property type="entry name" value="MJ1563"/>
</dbReference>
<dbReference type="GO" id="GO:0003700">
    <property type="term" value="F:DNA-binding transcription factor activity"/>
    <property type="evidence" value="ECO:0007669"/>
    <property type="project" value="InterPro"/>
</dbReference>
<dbReference type="PANTHER" id="PTHR38465:SF1">
    <property type="entry name" value="HTH-TYPE TRANSCRIPTIONAL REGULATOR MJ1563-RELATED"/>
    <property type="match status" value="1"/>
</dbReference>
<dbReference type="Proteomes" id="UP000305848">
    <property type="component" value="Unassembled WGS sequence"/>
</dbReference>
<keyword evidence="1 4" id="KW-0805">Transcription regulation</keyword>
<dbReference type="InterPro" id="IPR001845">
    <property type="entry name" value="HTH_ArsR_DNA-bd_dom"/>
</dbReference>
<evidence type="ECO:0000313" key="7">
    <source>
        <dbReference type="Proteomes" id="UP000305848"/>
    </source>
</evidence>
<name>A0A4U3KWT0_9BACT</name>
<dbReference type="PIRSF" id="PIRSF006707">
    <property type="entry name" value="MJ1563"/>
    <property type="match status" value="1"/>
</dbReference>
<comment type="similarity">
    <text evidence="4">Belongs to the GbsR family.</text>
</comment>
<dbReference type="PANTHER" id="PTHR38465">
    <property type="entry name" value="HTH-TYPE TRANSCRIPTIONAL REGULATOR MJ1563-RELATED"/>
    <property type="match status" value="1"/>
</dbReference>
<sequence>MEIQAAKQKFINTWGSLGSEWGINKSVAQVHALLLVSTNPISTDEIMEVLKISRGNTNMSLRQLLDYGIIYKRVIAGDRKEYFVAEKDIWKWAVKIAMMRKQKEIDPVMHVLSDLKEATKKNKTEEGKEFYAMVNDIHTFTEQFCSLADKIMSSNRGELLLKLLKIVMK</sequence>
<keyword evidence="2 4" id="KW-0238">DNA-binding</keyword>
<dbReference type="EMBL" id="SZQL01000020">
    <property type="protein sequence ID" value="TKK65576.1"/>
    <property type="molecule type" value="Genomic_DNA"/>
</dbReference>
<evidence type="ECO:0000256" key="2">
    <source>
        <dbReference type="ARBA" id="ARBA00023125"/>
    </source>
</evidence>
<evidence type="ECO:0000256" key="4">
    <source>
        <dbReference type="PIRNR" id="PIRNR006707"/>
    </source>
</evidence>
<dbReference type="Gene3D" id="1.10.10.10">
    <property type="entry name" value="Winged helix-like DNA-binding domain superfamily/Winged helix DNA-binding domain"/>
    <property type="match status" value="1"/>
</dbReference>
<keyword evidence="3 4" id="KW-0804">Transcription</keyword>
<dbReference type="InterPro" id="IPR052362">
    <property type="entry name" value="HTH-GbsR_regulator"/>
</dbReference>
<proteinExistence type="inferred from homology"/>
<keyword evidence="7" id="KW-1185">Reference proteome</keyword>
<organism evidence="6 7">
    <name type="scientific">Ilyomonas limi</name>
    <dbReference type="NCBI Taxonomy" id="2575867"/>
    <lineage>
        <taxon>Bacteria</taxon>
        <taxon>Pseudomonadati</taxon>
        <taxon>Bacteroidota</taxon>
        <taxon>Chitinophagia</taxon>
        <taxon>Chitinophagales</taxon>
        <taxon>Chitinophagaceae</taxon>
        <taxon>Ilyomonas</taxon>
    </lineage>
</organism>
<dbReference type="SUPFAM" id="SSF46785">
    <property type="entry name" value="Winged helix' DNA-binding domain"/>
    <property type="match status" value="1"/>
</dbReference>
<evidence type="ECO:0000313" key="6">
    <source>
        <dbReference type="EMBL" id="TKK65576.1"/>
    </source>
</evidence>